<evidence type="ECO:0000256" key="3">
    <source>
        <dbReference type="ARBA" id="ARBA00022692"/>
    </source>
</evidence>
<evidence type="ECO:0000256" key="1">
    <source>
        <dbReference type="ARBA" id="ARBA00004141"/>
    </source>
</evidence>
<dbReference type="InterPro" id="IPR027417">
    <property type="entry name" value="P-loop_NTPase"/>
</dbReference>
<dbReference type="InterPro" id="IPR036640">
    <property type="entry name" value="ABC1_TM_sf"/>
</dbReference>
<dbReference type="InterPro" id="IPR017871">
    <property type="entry name" value="ABC_transporter-like_CS"/>
</dbReference>
<dbReference type="OMA" id="DLQWHES"/>
<reference evidence="11 12" key="1">
    <citation type="submission" date="2014-11" db="EMBL/GenBank/DDBJ databases">
        <title>Genetic blueprint of the zoonotic pathogen Toxocara canis.</title>
        <authorList>
            <person name="Zhu X.-Q."/>
            <person name="Korhonen P.K."/>
            <person name="Cai H."/>
            <person name="Young N.D."/>
            <person name="Nejsum P."/>
            <person name="von Samson-Himmelstjerna G."/>
            <person name="Boag P.R."/>
            <person name="Tan P."/>
            <person name="Li Q."/>
            <person name="Min J."/>
            <person name="Yang Y."/>
            <person name="Wang X."/>
            <person name="Fang X."/>
            <person name="Hall R.S."/>
            <person name="Hofmann A."/>
            <person name="Sternberg P.W."/>
            <person name="Jex A.R."/>
            <person name="Gasser R.B."/>
        </authorList>
    </citation>
    <scope>NUCLEOTIDE SEQUENCE [LARGE SCALE GENOMIC DNA]</scope>
    <source>
        <strain evidence="11">PN_DK_2014</strain>
    </source>
</reference>
<gene>
    <name evidence="11" type="primary">pgp-3</name>
    <name evidence="11" type="ORF">Tcan_04769</name>
</gene>
<evidence type="ECO:0000256" key="7">
    <source>
        <dbReference type="ARBA" id="ARBA00023136"/>
    </source>
</evidence>
<evidence type="ECO:0000259" key="9">
    <source>
        <dbReference type="PROSITE" id="PS50893"/>
    </source>
</evidence>
<keyword evidence="7 8" id="KW-0472">Membrane</keyword>
<dbReference type="PROSITE" id="PS50929">
    <property type="entry name" value="ABC_TM1F"/>
    <property type="match status" value="2"/>
</dbReference>
<dbReference type="Gene3D" id="1.20.1560.10">
    <property type="entry name" value="ABC transporter type 1, transmembrane domain"/>
    <property type="match status" value="2"/>
</dbReference>
<dbReference type="EMBL" id="JPKZ01000091">
    <property type="protein sequence ID" value="KHN89031.1"/>
    <property type="molecule type" value="Genomic_DNA"/>
</dbReference>
<dbReference type="PANTHER" id="PTHR43394:SF27">
    <property type="entry name" value="ATP-DEPENDENT TRANSLOCASE ABCB1-LIKE"/>
    <property type="match status" value="1"/>
</dbReference>
<dbReference type="CDD" id="cd18578">
    <property type="entry name" value="ABC_6TM_Pgp_ABCB1_D2_like"/>
    <property type="match status" value="1"/>
</dbReference>
<evidence type="ECO:0000313" key="11">
    <source>
        <dbReference type="EMBL" id="KHN89031.1"/>
    </source>
</evidence>
<evidence type="ECO:0000256" key="8">
    <source>
        <dbReference type="SAM" id="Phobius"/>
    </source>
</evidence>
<dbReference type="GO" id="GO:0090374">
    <property type="term" value="P:oligopeptide export from mitochondrion"/>
    <property type="evidence" value="ECO:0007669"/>
    <property type="project" value="TreeGrafter"/>
</dbReference>
<keyword evidence="3 8" id="KW-0812">Transmembrane</keyword>
<evidence type="ECO:0000259" key="10">
    <source>
        <dbReference type="PROSITE" id="PS50929"/>
    </source>
</evidence>
<dbReference type="PANTHER" id="PTHR43394">
    <property type="entry name" value="ATP-DEPENDENT PERMEASE MDL1, MITOCHONDRIAL"/>
    <property type="match status" value="1"/>
</dbReference>
<sequence length="1268" mass="139383">MVVLIAGRLTSILLTTKQFQDNDTFWQEAFVNVYIYAAVGVAMVIITIMQYLCFKNASLNIARNVRSKYMESLLRQNAGWFDTQKSGTITSQLNENIDKIKDGVGDKVGLILRGVTMFVTCIVLGFIYQWRITLVMIGMGPVSAALMSSMARLVDRASVKQMKTVGRAGAIIEESIMNVKTVAACNGQETMIERYSKALAQGRKFALRIYAFAGLFDGLFFVVMYLFFAAGFYYGAYLYKIHIMTDPGSVFIVANAILFGSYYLGVLSPHLMAMMSARVAAAVIYRTIDRVSPIDGTSPEGVKLSSVIGVVEFKDVHFSYPTRPSHSILNGLSWRADPGDTIALVGHSGCGKSTSIGLITRLYECTSGTVYIDGVDVRKFNINWLRNVVGVVQQEPLLFNGTIKENIRIGNPDLSDAEIIAVCKTANAHNFIEKLNMGYETLIGAGGVQLSGGQKQRIAIARAIARNPRILLLDEATSALDAESEIIVQNALKKASMGRTTIVIAHRLSTLRDSNQIIVFDHGRVAETGTHKELTEKEGGIYAALVRSQQFKENEEKASRKTSVNTPDADETFASFERATNAPSTSQRVSISSISSSHFARCSFMHSNRIARPTSNAIQEEEENEVEISIDENQVKKKKQREGLWQLYTNADGNYGKLISAFALSAIRGMELPAYALIFKFSFGGFASTDERTMMQEMLGVFIAYIALGVACLIAIFAATFSFGWAAESIVDSLRLRALRNVLYQDASYFDDPRCSQAITVTRISTDAPNIKAALDSRMMQIVNNFAAIIAMIIMALIFSWEIGLLGTACFVVLIIGQYLTADEMQRCNDLAIKNDLSGQLAIEIVEQVRTIQLLTREKYFHSEYDEQLRKVLKYQKKSGPYEALLFAVTSSFMYFTDMASYALGIPLIFRGLATPEDVFTAAVSITTGGWALIMVSGCLNTFILASPASDSLFRIIKAKSATGDINVGQRPNIDGEIEFKKVRFSYPMRPHLNVLNGLSLKAHKAQTIAVVGPSGSGKSTVIALLERFYQFSEGKVKVDGNSVPDISLRYLRDEMALVGQEPALFSGTIAENILLGTTNKTMEDVRNACKMANAQSFIEAAPMGYETEVGERGAQLSGGQKQRIAIARALIRNPKILLLDEATSALDADSERGYETEVGERGAQLSGGQKQRIAIARALIRNPKILLLDEATSALDADSERAVQEALDKASADRTCITVAHRLSSIQFADQIFFIENGKVAEHGTHQELIELDGKYADLIRKQDLRS</sequence>
<evidence type="ECO:0000313" key="12">
    <source>
        <dbReference type="Proteomes" id="UP000031036"/>
    </source>
</evidence>
<proteinExistence type="inferred from homology"/>
<dbReference type="Pfam" id="PF00664">
    <property type="entry name" value="ABC_membrane"/>
    <property type="match status" value="2"/>
</dbReference>
<accession>A0A0B2VZQ5</accession>
<dbReference type="FunFam" id="3.40.50.300:FF:000916">
    <property type="entry name" value="ABC transporter B family member 9"/>
    <property type="match status" value="1"/>
</dbReference>
<evidence type="ECO:0000256" key="2">
    <source>
        <dbReference type="ARBA" id="ARBA00007577"/>
    </source>
</evidence>
<dbReference type="CDD" id="cd18577">
    <property type="entry name" value="ABC_6TM_Pgp_ABCB1_D1_like"/>
    <property type="match status" value="1"/>
</dbReference>
<dbReference type="InterPro" id="IPR011527">
    <property type="entry name" value="ABC1_TM_dom"/>
</dbReference>
<dbReference type="SUPFAM" id="SSF52540">
    <property type="entry name" value="P-loop containing nucleoside triphosphate hydrolases"/>
    <property type="match status" value="3"/>
</dbReference>
<dbReference type="SMART" id="SM00382">
    <property type="entry name" value="AAA"/>
    <property type="match status" value="2"/>
</dbReference>
<feature type="domain" description="ABC transmembrane type-1" evidence="10">
    <location>
        <begin position="661"/>
        <end position="945"/>
    </location>
</feature>
<dbReference type="GO" id="GO:0015421">
    <property type="term" value="F:ABC-type oligopeptide transporter activity"/>
    <property type="evidence" value="ECO:0007669"/>
    <property type="project" value="TreeGrafter"/>
</dbReference>
<feature type="domain" description="ABC transporter" evidence="9">
    <location>
        <begin position="978"/>
        <end position="1263"/>
    </location>
</feature>
<evidence type="ECO:0000256" key="4">
    <source>
        <dbReference type="ARBA" id="ARBA00022741"/>
    </source>
</evidence>
<dbReference type="AlphaFoldDB" id="A0A0B2VZQ5"/>
<dbReference type="FunFam" id="3.40.50.300:FF:000913">
    <property type="entry name" value="ABC multidrug transporter SitT"/>
    <property type="match status" value="1"/>
</dbReference>
<feature type="domain" description="ABC transporter" evidence="9">
    <location>
        <begin position="311"/>
        <end position="547"/>
    </location>
</feature>
<dbReference type="CDD" id="cd03249">
    <property type="entry name" value="ABC_MTABC3_MDL1_MDL2"/>
    <property type="match status" value="2"/>
</dbReference>
<feature type="domain" description="ABC transmembrane type-1" evidence="10">
    <location>
        <begin position="1"/>
        <end position="276"/>
    </location>
</feature>
<organism evidence="11 12">
    <name type="scientific">Toxocara canis</name>
    <name type="common">Canine roundworm</name>
    <dbReference type="NCBI Taxonomy" id="6265"/>
    <lineage>
        <taxon>Eukaryota</taxon>
        <taxon>Metazoa</taxon>
        <taxon>Ecdysozoa</taxon>
        <taxon>Nematoda</taxon>
        <taxon>Chromadorea</taxon>
        <taxon>Rhabditida</taxon>
        <taxon>Spirurina</taxon>
        <taxon>Ascaridomorpha</taxon>
        <taxon>Ascaridoidea</taxon>
        <taxon>Toxocaridae</taxon>
        <taxon>Toxocara</taxon>
    </lineage>
</organism>
<comment type="subcellular location">
    <subcellularLocation>
        <location evidence="1">Membrane</location>
        <topology evidence="1">Multi-pass membrane protein</topology>
    </subcellularLocation>
</comment>
<dbReference type="GO" id="GO:0005743">
    <property type="term" value="C:mitochondrial inner membrane"/>
    <property type="evidence" value="ECO:0007669"/>
    <property type="project" value="TreeGrafter"/>
</dbReference>
<dbReference type="Pfam" id="PF00005">
    <property type="entry name" value="ABC_tran"/>
    <property type="match status" value="3"/>
</dbReference>
<keyword evidence="12" id="KW-1185">Reference proteome</keyword>
<feature type="transmembrane region" description="Helical" evidence="8">
    <location>
        <begin position="702"/>
        <end position="727"/>
    </location>
</feature>
<dbReference type="PROSITE" id="PS50893">
    <property type="entry name" value="ABC_TRANSPORTER_2"/>
    <property type="match status" value="2"/>
</dbReference>
<dbReference type="InterPro" id="IPR003439">
    <property type="entry name" value="ABC_transporter-like_ATP-bd"/>
</dbReference>
<feature type="transmembrane region" description="Helical" evidence="8">
    <location>
        <begin position="786"/>
        <end position="817"/>
    </location>
</feature>
<evidence type="ECO:0000256" key="6">
    <source>
        <dbReference type="ARBA" id="ARBA00022989"/>
    </source>
</evidence>
<protein>
    <submittedName>
        <fullName evidence="11">Multidrug resistance protein pgp-3</fullName>
    </submittedName>
</protein>
<dbReference type="InterPro" id="IPR039421">
    <property type="entry name" value="Type_1_exporter"/>
</dbReference>
<dbReference type="OrthoDB" id="6500128at2759"/>
<comment type="caution">
    <text evidence="11">The sequence shown here is derived from an EMBL/GenBank/DDBJ whole genome shotgun (WGS) entry which is preliminary data.</text>
</comment>
<dbReference type="GO" id="GO:0005524">
    <property type="term" value="F:ATP binding"/>
    <property type="evidence" value="ECO:0007669"/>
    <property type="project" value="UniProtKB-KW"/>
</dbReference>
<dbReference type="InterPro" id="IPR003593">
    <property type="entry name" value="AAA+_ATPase"/>
</dbReference>
<dbReference type="Proteomes" id="UP000031036">
    <property type="component" value="Unassembled WGS sequence"/>
</dbReference>
<feature type="transmembrane region" description="Helical" evidence="8">
    <location>
        <begin position="209"/>
        <end position="236"/>
    </location>
</feature>
<feature type="transmembrane region" description="Helical" evidence="8">
    <location>
        <begin position="110"/>
        <end position="128"/>
    </location>
</feature>
<dbReference type="GO" id="GO:0016887">
    <property type="term" value="F:ATP hydrolysis activity"/>
    <property type="evidence" value="ECO:0007669"/>
    <property type="project" value="InterPro"/>
</dbReference>
<keyword evidence="6 8" id="KW-1133">Transmembrane helix</keyword>
<feature type="transmembrane region" description="Helical" evidence="8">
    <location>
        <begin position="884"/>
        <end position="910"/>
    </location>
</feature>
<evidence type="ECO:0000256" key="5">
    <source>
        <dbReference type="ARBA" id="ARBA00022840"/>
    </source>
</evidence>
<keyword evidence="5" id="KW-0067">ATP-binding</keyword>
<comment type="similarity">
    <text evidence="2">Belongs to the ABC transporter superfamily. ABCB family. Multidrug resistance exporter (TC 3.A.1.201) subfamily.</text>
</comment>
<dbReference type="Gene3D" id="3.40.50.300">
    <property type="entry name" value="P-loop containing nucleotide triphosphate hydrolases"/>
    <property type="match status" value="3"/>
</dbReference>
<feature type="transmembrane region" description="Helical" evidence="8">
    <location>
        <begin position="33"/>
        <end position="54"/>
    </location>
</feature>
<keyword evidence="4" id="KW-0547">Nucleotide-binding</keyword>
<dbReference type="SUPFAM" id="SSF90123">
    <property type="entry name" value="ABC transporter transmembrane region"/>
    <property type="match status" value="2"/>
</dbReference>
<feature type="transmembrane region" description="Helical" evidence="8">
    <location>
        <begin position="134"/>
        <end position="154"/>
    </location>
</feature>
<feature type="transmembrane region" description="Helical" evidence="8">
    <location>
        <begin position="248"/>
        <end position="268"/>
    </location>
</feature>
<name>A0A0B2VZQ5_TOXCA</name>
<dbReference type="PROSITE" id="PS00211">
    <property type="entry name" value="ABC_TRANSPORTER_1"/>
    <property type="match status" value="3"/>
</dbReference>
<dbReference type="STRING" id="6265.A0A0B2VZQ5"/>